<dbReference type="AlphaFoldDB" id="C6W0L4"/>
<dbReference type="NCBIfam" id="TIGR04057">
    <property type="entry name" value="SusC_RagA_signa"/>
    <property type="match status" value="1"/>
</dbReference>
<evidence type="ECO:0000256" key="3">
    <source>
        <dbReference type="ARBA" id="ARBA00022452"/>
    </source>
</evidence>
<evidence type="ECO:0000313" key="14">
    <source>
        <dbReference type="Proteomes" id="UP000002011"/>
    </source>
</evidence>
<accession>C6W0L4</accession>
<evidence type="ECO:0000256" key="4">
    <source>
        <dbReference type="ARBA" id="ARBA00022496"/>
    </source>
</evidence>
<dbReference type="InterPro" id="IPR012910">
    <property type="entry name" value="Plug_dom"/>
</dbReference>
<evidence type="ECO:0000256" key="11">
    <source>
        <dbReference type="RuleBase" id="RU003357"/>
    </source>
</evidence>
<dbReference type="GO" id="GO:0006826">
    <property type="term" value="P:iron ion transport"/>
    <property type="evidence" value="ECO:0007669"/>
    <property type="project" value="UniProtKB-KW"/>
</dbReference>
<evidence type="ECO:0000256" key="1">
    <source>
        <dbReference type="ARBA" id="ARBA00004571"/>
    </source>
</evidence>
<keyword evidence="9 10" id="KW-0998">Cell outer membrane</keyword>
<comment type="subcellular location">
    <subcellularLocation>
        <location evidence="1 10">Cell outer membrane</location>
        <topology evidence="1 10">Multi-pass membrane protein</topology>
    </subcellularLocation>
</comment>
<keyword evidence="14" id="KW-1185">Reference proteome</keyword>
<gene>
    <name evidence="13" type="ordered locus">Dfer_2402</name>
</gene>
<evidence type="ECO:0000313" key="13">
    <source>
        <dbReference type="EMBL" id="ACT93620.1"/>
    </source>
</evidence>
<keyword evidence="2 10" id="KW-0813">Transport</keyword>
<sequence>MFYPTVPNHQTIKIMQKTVRNKPVDWRKIMRIGLLQWILAVSLAAGSYAKETAAQSVLSKDLTLTLRNVSLKQALNEIQARANTRFVYSSRVSVKENVSIEVKNQKLSKVLDQLLAPRGINYKLINNQIVLARTRVSREESVIPELEEKLQQYVLPTEIQVRGTVSSSDGQGTLPGVSIVVKGTSQGTTTDGDGKFEITVPNVESALVFSFVGYVPQEIVVGTRTEVNVTLQADNKALSELVVVGYGTQKRVNLTGAVSQVQSKDLENRPLNNMSQILQGMVPNLNITFSTGQPGKGGALNVRGETSVNGGAPLVLIDGIPGDINRINPGDVESVSVLKDAAASAIYGARGAFGVILVTTKTAKNGKTTVSYSNNFGWSKPTINTDFMTNGYDYVKINDDAFIRATGNSYTRYSEEDYAEIEARRYDKTENPARPWVVVKNVNGKDIYNYYGNYDWWNTIFNMSQPSRQHNLNLSGGTDKINYFLSGSVFEKDGIMRINTDKFTSYTLRSKINAQLTPWLKVSNNTQYFDSKYKYPGLEGGANSNFVAITVHALPIYAPRNPDGTPTYNTLKNNYSIGDGLFANLLKGIAGGEQKVHELTTINTVEMNLAKNWNLTANHSYSFYITDDWYRSAVATYSIQPGILTTVPNYNTDQLKKTFWFDPQNVVNVFSSFNHTMGKHYFGATAGINYESRKHQVLAGSRKNLLSESINDLNLGTGEQLSGGGAYQYELFGAFFRANYDYQGKYLLEVNGRYDGTSRFGGGKRYGFFPSVSAGWRLSEENFFESARNVVNNLKIRASYGTLGNQLPPKFNDNPSSASFYPYVPMMPTAQSNWITNGQKLQYVSSPAPISSGLTWESATTSNIGLDATLLKNRLNLSFDGYIRNTTDMLIPGQVLPSVYGATVPTQNAGDLQTKGFELSIAWADMFKLAGKALTYNVSFIVSDSKSKITKYDNPNKVLSSPYVGQTIGEMWGYSIDGMFQSNEEAQAYKIDQTFVNRQRLSAPGEWSKLQAGDLRFLDLNGDGKINNGANTLSDPGDLKIVGNNRVRFRYGLNLGASWNGFDISALAQGILRRNWYPGNNADKFWGPYSRPYYSFIPKDFGDDVWTPENRDAYFPVLRGYTALNDGGDLRAVNDRYIQNVGYLRLKNVVIGYTVPERISKMIRVPRARIYISGENLLTYTPLRSKYIDPEQFDGDGTNGRTYPLSKTISAGLNLTF</sequence>
<dbReference type="InterPro" id="IPR036942">
    <property type="entry name" value="Beta-barrel_TonB_sf"/>
</dbReference>
<keyword evidence="5 10" id="KW-0812">Transmembrane</keyword>
<dbReference type="InterPro" id="IPR023996">
    <property type="entry name" value="TonB-dep_OMP_SusC/RagA"/>
</dbReference>
<reference evidence="13 14" key="1">
    <citation type="journal article" date="2009" name="Stand. Genomic Sci.">
        <title>Complete genome sequence of Dyadobacter fermentans type strain (NS114).</title>
        <authorList>
            <person name="Lang E."/>
            <person name="Lapidus A."/>
            <person name="Chertkov O."/>
            <person name="Brettin T."/>
            <person name="Detter J.C."/>
            <person name="Han C."/>
            <person name="Copeland A."/>
            <person name="Glavina Del Rio T."/>
            <person name="Nolan M."/>
            <person name="Chen F."/>
            <person name="Lucas S."/>
            <person name="Tice H."/>
            <person name="Cheng J.F."/>
            <person name="Land M."/>
            <person name="Hauser L."/>
            <person name="Chang Y.J."/>
            <person name="Jeffries C.D."/>
            <person name="Kopitz M."/>
            <person name="Bruce D."/>
            <person name="Goodwin L."/>
            <person name="Pitluck S."/>
            <person name="Ovchinnikova G."/>
            <person name="Pati A."/>
            <person name="Ivanova N."/>
            <person name="Mavrommatis K."/>
            <person name="Chen A."/>
            <person name="Palaniappan K."/>
            <person name="Chain P."/>
            <person name="Bristow J."/>
            <person name="Eisen J.A."/>
            <person name="Markowitz V."/>
            <person name="Hugenholtz P."/>
            <person name="Goker M."/>
            <person name="Rohde M."/>
            <person name="Kyrpides N.C."/>
            <person name="Klenk H.P."/>
        </authorList>
    </citation>
    <scope>NUCLEOTIDE SEQUENCE [LARGE SCALE GENOMIC DNA]</scope>
    <source>
        <strain evidence="14">ATCC 700827 / DSM 18053 / CIP 107007 / KCTC 52180 / NS114</strain>
    </source>
</reference>
<keyword evidence="6" id="KW-0408">Iron</keyword>
<dbReference type="InterPro" id="IPR037066">
    <property type="entry name" value="Plug_dom_sf"/>
</dbReference>
<evidence type="ECO:0000256" key="10">
    <source>
        <dbReference type="PROSITE-ProRule" id="PRU01360"/>
    </source>
</evidence>
<evidence type="ECO:0000256" key="8">
    <source>
        <dbReference type="ARBA" id="ARBA00023136"/>
    </source>
</evidence>
<dbReference type="Gene3D" id="3.55.50.30">
    <property type="match status" value="1"/>
</dbReference>
<dbReference type="Pfam" id="PF00593">
    <property type="entry name" value="TonB_dep_Rec_b-barrel"/>
    <property type="match status" value="1"/>
</dbReference>
<evidence type="ECO:0000256" key="7">
    <source>
        <dbReference type="ARBA" id="ARBA00023077"/>
    </source>
</evidence>
<dbReference type="InterPro" id="IPR039426">
    <property type="entry name" value="TonB-dep_rcpt-like"/>
</dbReference>
<keyword evidence="4" id="KW-0410">Iron transport</keyword>
<proteinExistence type="inferred from homology"/>
<dbReference type="Proteomes" id="UP000002011">
    <property type="component" value="Chromosome"/>
</dbReference>
<evidence type="ECO:0000256" key="2">
    <source>
        <dbReference type="ARBA" id="ARBA00022448"/>
    </source>
</evidence>
<dbReference type="SMART" id="SM00965">
    <property type="entry name" value="STN"/>
    <property type="match status" value="1"/>
</dbReference>
<dbReference type="Pfam" id="PF13715">
    <property type="entry name" value="CarbopepD_reg_2"/>
    <property type="match status" value="1"/>
</dbReference>
<dbReference type="SUPFAM" id="SSF56935">
    <property type="entry name" value="Porins"/>
    <property type="match status" value="1"/>
</dbReference>
<dbReference type="Gene3D" id="2.40.170.20">
    <property type="entry name" value="TonB-dependent receptor, beta-barrel domain"/>
    <property type="match status" value="1"/>
</dbReference>
<dbReference type="InterPro" id="IPR011662">
    <property type="entry name" value="Secretin/TonB_short_N"/>
</dbReference>
<dbReference type="Pfam" id="PF07715">
    <property type="entry name" value="Plug"/>
    <property type="match status" value="1"/>
</dbReference>
<evidence type="ECO:0000259" key="12">
    <source>
        <dbReference type="SMART" id="SM00965"/>
    </source>
</evidence>
<dbReference type="InterPro" id="IPR008969">
    <property type="entry name" value="CarboxyPept-like_regulatory"/>
</dbReference>
<keyword evidence="13" id="KW-0675">Receptor</keyword>
<comment type="similarity">
    <text evidence="10 11">Belongs to the TonB-dependent receptor family.</text>
</comment>
<organism evidence="13 14">
    <name type="scientific">Dyadobacter fermentans (strain ATCC 700827 / DSM 18053 / CIP 107007 / KCTC 52180 / NS114)</name>
    <dbReference type="NCBI Taxonomy" id="471854"/>
    <lineage>
        <taxon>Bacteria</taxon>
        <taxon>Pseudomonadati</taxon>
        <taxon>Bacteroidota</taxon>
        <taxon>Cytophagia</taxon>
        <taxon>Cytophagales</taxon>
        <taxon>Spirosomataceae</taxon>
        <taxon>Dyadobacter</taxon>
    </lineage>
</organism>
<dbReference type="Gene3D" id="2.170.130.10">
    <property type="entry name" value="TonB-dependent receptor, plug domain"/>
    <property type="match status" value="1"/>
</dbReference>
<protein>
    <submittedName>
        <fullName evidence="13">TonB-dependent receptor plug</fullName>
    </submittedName>
</protein>
<dbReference type="HOGENOM" id="CLU_004317_1_1_10"/>
<keyword evidence="8 10" id="KW-0472">Membrane</keyword>
<dbReference type="InterPro" id="IPR000531">
    <property type="entry name" value="Beta-barrel_TonB"/>
</dbReference>
<keyword evidence="4" id="KW-0406">Ion transport</keyword>
<keyword evidence="3 10" id="KW-1134">Transmembrane beta strand</keyword>
<dbReference type="SUPFAM" id="SSF49464">
    <property type="entry name" value="Carboxypeptidase regulatory domain-like"/>
    <property type="match status" value="1"/>
</dbReference>
<dbReference type="InterPro" id="IPR023997">
    <property type="entry name" value="TonB-dep_OMP_SusC/RagA_CS"/>
</dbReference>
<dbReference type="GO" id="GO:0009279">
    <property type="term" value="C:cell outer membrane"/>
    <property type="evidence" value="ECO:0007669"/>
    <property type="project" value="UniProtKB-SubCell"/>
</dbReference>
<keyword evidence="7 11" id="KW-0798">TonB box</keyword>
<evidence type="ECO:0000256" key="5">
    <source>
        <dbReference type="ARBA" id="ARBA00022692"/>
    </source>
</evidence>
<dbReference type="STRING" id="471854.Dfer_2402"/>
<dbReference type="eggNOG" id="COG4771">
    <property type="taxonomic scope" value="Bacteria"/>
</dbReference>
<evidence type="ECO:0000256" key="9">
    <source>
        <dbReference type="ARBA" id="ARBA00023237"/>
    </source>
</evidence>
<dbReference type="NCBIfam" id="TIGR04056">
    <property type="entry name" value="OMP_RagA_SusC"/>
    <property type="match status" value="1"/>
</dbReference>
<name>C6W0L4_DYAFD</name>
<dbReference type="Gene3D" id="2.60.40.1120">
    <property type="entry name" value="Carboxypeptidase-like, regulatory domain"/>
    <property type="match status" value="1"/>
</dbReference>
<feature type="domain" description="Secretin/TonB short N-terminal" evidence="12">
    <location>
        <begin position="84"/>
        <end position="134"/>
    </location>
</feature>
<dbReference type="PROSITE" id="PS52016">
    <property type="entry name" value="TONB_DEPENDENT_REC_3"/>
    <property type="match status" value="1"/>
</dbReference>
<dbReference type="Pfam" id="PF07660">
    <property type="entry name" value="STN"/>
    <property type="match status" value="1"/>
</dbReference>
<dbReference type="KEGG" id="dfe:Dfer_2402"/>
<dbReference type="EMBL" id="CP001619">
    <property type="protein sequence ID" value="ACT93620.1"/>
    <property type="molecule type" value="Genomic_DNA"/>
</dbReference>
<evidence type="ECO:0000256" key="6">
    <source>
        <dbReference type="ARBA" id="ARBA00023004"/>
    </source>
</evidence>